<dbReference type="AlphaFoldDB" id="A0A813H3S1"/>
<organism evidence="2 3">
    <name type="scientific">Polarella glacialis</name>
    <name type="common">Dinoflagellate</name>
    <dbReference type="NCBI Taxonomy" id="89957"/>
    <lineage>
        <taxon>Eukaryota</taxon>
        <taxon>Sar</taxon>
        <taxon>Alveolata</taxon>
        <taxon>Dinophyceae</taxon>
        <taxon>Suessiales</taxon>
        <taxon>Suessiaceae</taxon>
        <taxon>Polarella</taxon>
    </lineage>
</organism>
<proteinExistence type="predicted"/>
<keyword evidence="1" id="KW-0812">Transmembrane</keyword>
<sequence>MARPSAASAAAAAVTAAAKHWSAGVRSAAAQIRSDAQLTNWRQVAKEFAPSRLWRDFRRSNPRTQDPQVNRGFGDGLLRFGLVAVTGYGLGATGLIYCYLRYQQVKKKEEWKQVVKAWN</sequence>
<name>A0A813H3S1_POLGL</name>
<dbReference type="EMBL" id="CAJNNV010030380">
    <property type="protein sequence ID" value="CAE8632328.1"/>
    <property type="molecule type" value="Genomic_DNA"/>
</dbReference>
<feature type="transmembrane region" description="Helical" evidence="1">
    <location>
        <begin position="77"/>
        <end position="100"/>
    </location>
</feature>
<evidence type="ECO:0000313" key="3">
    <source>
        <dbReference type="Proteomes" id="UP000654075"/>
    </source>
</evidence>
<evidence type="ECO:0000313" key="2">
    <source>
        <dbReference type="EMBL" id="CAE8632328.1"/>
    </source>
</evidence>
<reference evidence="2" key="1">
    <citation type="submission" date="2021-02" db="EMBL/GenBank/DDBJ databases">
        <authorList>
            <person name="Dougan E. K."/>
            <person name="Rhodes N."/>
            <person name="Thang M."/>
            <person name="Chan C."/>
        </authorList>
    </citation>
    <scope>NUCLEOTIDE SEQUENCE</scope>
</reference>
<accession>A0A813H3S1</accession>
<comment type="caution">
    <text evidence="2">The sequence shown here is derived from an EMBL/GenBank/DDBJ whole genome shotgun (WGS) entry which is preliminary data.</text>
</comment>
<keyword evidence="1" id="KW-1133">Transmembrane helix</keyword>
<protein>
    <submittedName>
        <fullName evidence="2">Uncharacterized protein</fullName>
    </submittedName>
</protein>
<dbReference type="Proteomes" id="UP000654075">
    <property type="component" value="Unassembled WGS sequence"/>
</dbReference>
<gene>
    <name evidence="2" type="ORF">PGLA1383_LOCUS48310</name>
</gene>
<keyword evidence="3" id="KW-1185">Reference proteome</keyword>
<keyword evidence="1" id="KW-0472">Membrane</keyword>
<evidence type="ECO:0000256" key="1">
    <source>
        <dbReference type="SAM" id="Phobius"/>
    </source>
</evidence>